<evidence type="ECO:0000313" key="2">
    <source>
        <dbReference type="EMBL" id="CAA9377815.1"/>
    </source>
</evidence>
<dbReference type="AlphaFoldDB" id="A0A6J4N4N2"/>
<accession>A0A6J4N4N2</accession>
<feature type="non-terminal residue" evidence="2">
    <location>
        <position position="1"/>
    </location>
</feature>
<organism evidence="2">
    <name type="scientific">uncultured Nocardioides sp</name>
    <dbReference type="NCBI Taxonomy" id="198441"/>
    <lineage>
        <taxon>Bacteria</taxon>
        <taxon>Bacillati</taxon>
        <taxon>Actinomycetota</taxon>
        <taxon>Actinomycetes</taxon>
        <taxon>Propionibacteriales</taxon>
        <taxon>Nocardioidaceae</taxon>
        <taxon>Nocardioides</taxon>
        <taxon>environmental samples</taxon>
    </lineage>
</organism>
<dbReference type="EMBL" id="CADCUP010000045">
    <property type="protein sequence ID" value="CAA9377815.1"/>
    <property type="molecule type" value="Genomic_DNA"/>
</dbReference>
<evidence type="ECO:0000256" key="1">
    <source>
        <dbReference type="SAM" id="MobiDB-lite"/>
    </source>
</evidence>
<reference evidence="2" key="1">
    <citation type="submission" date="2020-02" db="EMBL/GenBank/DDBJ databases">
        <authorList>
            <person name="Meier V. D."/>
        </authorList>
    </citation>
    <scope>NUCLEOTIDE SEQUENCE</scope>
    <source>
        <strain evidence="2">AVDCRST_MAG06</strain>
    </source>
</reference>
<feature type="non-terminal residue" evidence="2">
    <location>
        <position position="32"/>
    </location>
</feature>
<gene>
    <name evidence="2" type="ORF">AVDCRST_MAG06-706</name>
</gene>
<protein>
    <submittedName>
        <fullName evidence="2">Uncharacterized protein</fullName>
    </submittedName>
</protein>
<feature type="region of interest" description="Disordered" evidence="1">
    <location>
        <begin position="1"/>
        <end position="32"/>
    </location>
</feature>
<sequence length="32" mass="3474">WCRGSSTTCGPAATGSHRRRWCAPPARTSPRC</sequence>
<name>A0A6J4N4N2_9ACTN</name>
<proteinExistence type="predicted"/>